<dbReference type="InterPro" id="IPR052898">
    <property type="entry name" value="ACAD10-like"/>
</dbReference>
<gene>
    <name evidence="2" type="ORF">ACFYU5_26670</name>
</gene>
<dbReference type="InterPro" id="IPR041726">
    <property type="entry name" value="ACAD10_11_N"/>
</dbReference>
<evidence type="ECO:0000259" key="1">
    <source>
        <dbReference type="Pfam" id="PF01636"/>
    </source>
</evidence>
<name>A0ABW6PA38_9NOCA</name>
<dbReference type="Proteomes" id="UP001601442">
    <property type="component" value="Unassembled WGS sequence"/>
</dbReference>
<dbReference type="PANTHER" id="PTHR47829">
    <property type="entry name" value="HYDROLASE, PUTATIVE (AFU_ORTHOLOGUE AFUA_1G12880)-RELATED"/>
    <property type="match status" value="1"/>
</dbReference>
<dbReference type="PANTHER" id="PTHR47829:SF1">
    <property type="entry name" value="HAD FAMILY PHOSPHATASE"/>
    <property type="match status" value="1"/>
</dbReference>
<organism evidence="2 3">
    <name type="scientific">Nocardia aobensis</name>
    <dbReference type="NCBI Taxonomy" id="257277"/>
    <lineage>
        <taxon>Bacteria</taxon>
        <taxon>Bacillati</taxon>
        <taxon>Actinomycetota</taxon>
        <taxon>Actinomycetes</taxon>
        <taxon>Mycobacteriales</taxon>
        <taxon>Nocardiaceae</taxon>
        <taxon>Nocardia</taxon>
    </lineage>
</organism>
<dbReference type="RefSeq" id="WP_387398989.1">
    <property type="nucleotide sequence ID" value="NZ_JBIAMT010000005.1"/>
</dbReference>
<dbReference type="EMBL" id="JBIAMT010000005">
    <property type="protein sequence ID" value="MFF0500013.1"/>
    <property type="molecule type" value="Genomic_DNA"/>
</dbReference>
<dbReference type="InterPro" id="IPR002575">
    <property type="entry name" value="Aminoglycoside_PTrfase"/>
</dbReference>
<keyword evidence="3" id="KW-1185">Reference proteome</keyword>
<dbReference type="Pfam" id="PF01636">
    <property type="entry name" value="APH"/>
    <property type="match status" value="1"/>
</dbReference>
<reference evidence="2 3" key="1">
    <citation type="submission" date="2024-10" db="EMBL/GenBank/DDBJ databases">
        <title>The Natural Products Discovery Center: Release of the First 8490 Sequenced Strains for Exploring Actinobacteria Biosynthetic Diversity.</title>
        <authorList>
            <person name="Kalkreuter E."/>
            <person name="Kautsar S.A."/>
            <person name="Yang D."/>
            <person name="Bader C.D."/>
            <person name="Teijaro C.N."/>
            <person name="Fluegel L."/>
            <person name="Davis C.M."/>
            <person name="Simpson J.R."/>
            <person name="Lauterbach L."/>
            <person name="Steele A.D."/>
            <person name="Gui C."/>
            <person name="Meng S."/>
            <person name="Li G."/>
            <person name="Viehrig K."/>
            <person name="Ye F."/>
            <person name="Su P."/>
            <person name="Kiefer A.F."/>
            <person name="Nichols A."/>
            <person name="Cepeda A.J."/>
            <person name="Yan W."/>
            <person name="Fan B."/>
            <person name="Jiang Y."/>
            <person name="Adhikari A."/>
            <person name="Zheng C.-J."/>
            <person name="Schuster L."/>
            <person name="Cowan T.M."/>
            <person name="Smanski M.J."/>
            <person name="Chevrette M.G."/>
            <person name="De Carvalho L.P.S."/>
            <person name="Shen B."/>
        </authorList>
    </citation>
    <scope>NUCLEOTIDE SEQUENCE [LARGE SCALE GENOMIC DNA]</scope>
    <source>
        <strain evidence="2 3">NPDC004119</strain>
    </source>
</reference>
<evidence type="ECO:0000313" key="2">
    <source>
        <dbReference type="EMBL" id="MFF0500013.1"/>
    </source>
</evidence>
<accession>A0ABW6PA38</accession>
<protein>
    <submittedName>
        <fullName evidence="2">Phosphotransferase family protein</fullName>
    </submittedName>
</protein>
<proteinExistence type="predicted"/>
<dbReference type="Gene3D" id="3.90.1200.10">
    <property type="match status" value="1"/>
</dbReference>
<feature type="domain" description="Aminoglycoside phosphotransferase" evidence="1">
    <location>
        <begin position="126"/>
        <end position="362"/>
    </location>
</feature>
<comment type="caution">
    <text evidence="2">The sequence shown here is derived from an EMBL/GenBank/DDBJ whole genome shotgun (WGS) entry which is preliminary data.</text>
</comment>
<dbReference type="CDD" id="cd05154">
    <property type="entry name" value="ACAD10_11_N-like"/>
    <property type="match status" value="1"/>
</dbReference>
<dbReference type="SUPFAM" id="SSF56112">
    <property type="entry name" value="Protein kinase-like (PK-like)"/>
    <property type="match status" value="1"/>
</dbReference>
<dbReference type="Gene3D" id="3.30.200.20">
    <property type="entry name" value="Phosphorylase Kinase, domain 1"/>
    <property type="match status" value="1"/>
</dbReference>
<sequence length="448" mass="50679">MSTVFCPRRWIAPGKSPICTTCSRLSRRVVCANAHPNRASRPYLFLVPRRRMHMRRYRGGWCEEECCSMSGATRTLSRVGDTASRTWSLFPDAGEVRAEDAFDIDALVTWLRAAVPDESLSGFPVIRQFSGGLSNLTYLLSFPHGDLVLRRPPRVWRAGGAHDVAREYRIQAELGPVFGYVPDMVALCEDSGVIGTPFYVMDRVPGVVFRRDPPVEFDLTPDELAVLCTEVVDLLADLHTVDPGDANLSSLSQGAGYVARQVSGWSERYRRVRTRNVASFESVIAWLTDNQPPDRGVAMVHNAFRFDNIVFDSVARDRVGPVGPVALLDWEMATVGDPLMDLGSALAYWVECDDGPLDKFLRRQPTHAAGMLTRDEVVEHYCRRRGIGLDDHEWAFYRVFGLFRLAVICQQIFRRYHRKQAPTATVRLFGMAVVLLERRCRRIIRRSR</sequence>
<dbReference type="InterPro" id="IPR011009">
    <property type="entry name" value="Kinase-like_dom_sf"/>
</dbReference>
<evidence type="ECO:0000313" key="3">
    <source>
        <dbReference type="Proteomes" id="UP001601442"/>
    </source>
</evidence>